<gene>
    <name evidence="1" type="ORF">ENU91_05110</name>
</gene>
<dbReference type="EMBL" id="DTEI01000088">
    <property type="protein sequence ID" value="HGU16013.1"/>
    <property type="molecule type" value="Genomic_DNA"/>
</dbReference>
<sequence length="253" mass="30555">MEKDWEDYLESLTSEIKREIIENYFSEKLYLEEEWKNYESFLENLKKIQKRIFNNAWRIYFILDKDENLIKEFENLTSFPLKISCEKSLVFYENTYKLPEGELKKRLFSNIFSPFGFTFKGKFVKLFYNIYKRLYNILNNYFKEYKRVEKTYNILKAETEKFYKSFDLSYILSFFERLKISEAEIGGIENKEKIIKDLTEKLKIPIPEPLKSYFLNYPPLPLPSKVSSKLSQLAKISFEKNPENAKEILNFLA</sequence>
<comment type="caution">
    <text evidence="1">The sequence shown here is derived from an EMBL/GenBank/DDBJ whole genome shotgun (WGS) entry which is preliminary data.</text>
</comment>
<organism evidence="1">
    <name type="scientific">Thermodesulfobacterium geofontis</name>
    <dbReference type="NCBI Taxonomy" id="1295609"/>
    <lineage>
        <taxon>Bacteria</taxon>
        <taxon>Pseudomonadati</taxon>
        <taxon>Thermodesulfobacteriota</taxon>
        <taxon>Thermodesulfobacteria</taxon>
        <taxon>Thermodesulfobacteriales</taxon>
        <taxon>Thermodesulfobacteriaceae</taxon>
        <taxon>Thermodesulfobacterium</taxon>
    </lineage>
</organism>
<proteinExistence type="predicted"/>
<protein>
    <submittedName>
        <fullName evidence="1">Uncharacterized protein</fullName>
    </submittedName>
</protein>
<name>A0A7V4JQU5_9BACT</name>
<accession>A0A7V4JQU5</accession>
<evidence type="ECO:0000313" key="1">
    <source>
        <dbReference type="EMBL" id="HGU16013.1"/>
    </source>
</evidence>
<reference evidence="1" key="1">
    <citation type="journal article" date="2020" name="mSystems">
        <title>Genome- and Community-Level Interaction Insights into Carbon Utilization and Element Cycling Functions of Hydrothermarchaeota in Hydrothermal Sediment.</title>
        <authorList>
            <person name="Zhou Z."/>
            <person name="Liu Y."/>
            <person name="Xu W."/>
            <person name="Pan J."/>
            <person name="Luo Z.H."/>
            <person name="Li M."/>
        </authorList>
    </citation>
    <scope>NUCLEOTIDE SEQUENCE [LARGE SCALE GENOMIC DNA]</scope>
    <source>
        <strain evidence="1">SpSt-711</strain>
    </source>
</reference>
<dbReference type="AlphaFoldDB" id="A0A7V4JQU5"/>